<name>A0AAD6CHQ9_9EURO</name>
<dbReference type="GO" id="GO:0016787">
    <property type="term" value="F:hydrolase activity"/>
    <property type="evidence" value="ECO:0007669"/>
    <property type="project" value="UniProtKB-KW"/>
</dbReference>
<dbReference type="GO" id="GO:0006281">
    <property type="term" value="P:DNA repair"/>
    <property type="evidence" value="ECO:0007669"/>
    <property type="project" value="TreeGrafter"/>
</dbReference>
<evidence type="ECO:0000313" key="6">
    <source>
        <dbReference type="EMBL" id="KAJ5461960.1"/>
    </source>
</evidence>
<dbReference type="AlphaFoldDB" id="A0AAD6CHQ9"/>
<proteinExistence type="predicted"/>
<feature type="region of interest" description="Disordered" evidence="4">
    <location>
        <begin position="486"/>
        <end position="534"/>
    </location>
</feature>
<reference evidence="6" key="2">
    <citation type="journal article" date="2023" name="IMA Fungus">
        <title>Comparative genomic study of the Penicillium genus elucidates a diverse pangenome and 15 lateral gene transfer events.</title>
        <authorList>
            <person name="Petersen C."/>
            <person name="Sorensen T."/>
            <person name="Nielsen M.R."/>
            <person name="Sondergaard T.E."/>
            <person name="Sorensen J.L."/>
            <person name="Fitzpatrick D.A."/>
            <person name="Frisvad J.C."/>
            <person name="Nielsen K.L."/>
        </authorList>
    </citation>
    <scope>NUCLEOTIDE SEQUENCE</scope>
    <source>
        <strain evidence="6">IBT 16125</strain>
    </source>
</reference>
<dbReference type="GO" id="GO:0005634">
    <property type="term" value="C:nucleus"/>
    <property type="evidence" value="ECO:0007669"/>
    <property type="project" value="TreeGrafter"/>
</dbReference>
<dbReference type="EMBL" id="JAPVEA010000002">
    <property type="protein sequence ID" value="KAJ5461960.1"/>
    <property type="molecule type" value="Genomic_DNA"/>
</dbReference>
<dbReference type="InterPro" id="IPR049730">
    <property type="entry name" value="SNF2/RAD54-like_C"/>
</dbReference>
<evidence type="ECO:0000259" key="5">
    <source>
        <dbReference type="PROSITE" id="PS51194"/>
    </source>
</evidence>
<evidence type="ECO:0000256" key="3">
    <source>
        <dbReference type="ARBA" id="ARBA00022840"/>
    </source>
</evidence>
<evidence type="ECO:0000256" key="1">
    <source>
        <dbReference type="ARBA" id="ARBA00022741"/>
    </source>
</evidence>
<feature type="domain" description="Helicase C-terminal" evidence="5">
    <location>
        <begin position="272"/>
        <end position="441"/>
    </location>
</feature>
<dbReference type="GeneID" id="81597138"/>
<dbReference type="InterPro" id="IPR050628">
    <property type="entry name" value="SNF2_RAD54_helicase_TF"/>
</dbReference>
<keyword evidence="1" id="KW-0547">Nucleotide-binding</keyword>
<evidence type="ECO:0000256" key="4">
    <source>
        <dbReference type="SAM" id="MobiDB-lite"/>
    </source>
</evidence>
<evidence type="ECO:0000256" key="2">
    <source>
        <dbReference type="ARBA" id="ARBA00022801"/>
    </source>
</evidence>
<keyword evidence="3" id="KW-0067">ATP-binding</keyword>
<dbReference type="SMART" id="SM00490">
    <property type="entry name" value="HELICc"/>
    <property type="match status" value="1"/>
</dbReference>
<dbReference type="PANTHER" id="PTHR45626">
    <property type="entry name" value="TRANSCRIPTION TERMINATION FACTOR 2-RELATED"/>
    <property type="match status" value="1"/>
</dbReference>
<dbReference type="CDD" id="cd18793">
    <property type="entry name" value="SF2_C_SNF"/>
    <property type="match status" value="1"/>
</dbReference>
<dbReference type="Pfam" id="PF00271">
    <property type="entry name" value="Helicase_C"/>
    <property type="match status" value="1"/>
</dbReference>
<comment type="caution">
    <text evidence="6">The sequence shown here is derived from an EMBL/GenBank/DDBJ whole genome shotgun (WGS) entry which is preliminary data.</text>
</comment>
<dbReference type="SUPFAM" id="SSF52540">
    <property type="entry name" value="P-loop containing nucleoside triphosphate hydrolases"/>
    <property type="match status" value="1"/>
</dbReference>
<keyword evidence="7" id="KW-1185">Reference proteome</keyword>
<dbReference type="Proteomes" id="UP001213681">
    <property type="component" value="Unassembled WGS sequence"/>
</dbReference>
<organism evidence="6 7">
    <name type="scientific">Penicillium daleae</name>
    <dbReference type="NCBI Taxonomy" id="63821"/>
    <lineage>
        <taxon>Eukaryota</taxon>
        <taxon>Fungi</taxon>
        <taxon>Dikarya</taxon>
        <taxon>Ascomycota</taxon>
        <taxon>Pezizomycotina</taxon>
        <taxon>Eurotiomycetes</taxon>
        <taxon>Eurotiomycetidae</taxon>
        <taxon>Eurotiales</taxon>
        <taxon>Aspergillaceae</taxon>
        <taxon>Penicillium</taxon>
    </lineage>
</organism>
<gene>
    <name evidence="6" type="ORF">N7458_003512</name>
</gene>
<accession>A0AAD6CHQ9</accession>
<dbReference type="PROSITE" id="PS51194">
    <property type="entry name" value="HELICASE_CTER"/>
    <property type="match status" value="1"/>
</dbReference>
<sequence>MILSYPSILESQTPFILNPIREKPLPIMAFSNKDDDLFRLAKVADDGDNDENGEMDISSLAHPEGVQACQALQELYSTWAQVCVLPRQFDAVPYELLDPKMLVRLGKKNISTIVGSYNCFPFLFRASIMMRSMGDVIEGLDGQDIIIGAEIPPLRVMTVEVRYNARDQEAHDQVYESRVRLLHRSNSDDDDDSAHINRGADHGRQHMGILRELCLLGFSPRLHDFLRILGSEKTLSDRIAEYVAAADHGFTAFWLATCRDDAMARPSDAIAQVHYLVAKCPRPRFIIISHWPIVCWMVEMVLRRVGLHSVAITAAKSPVEWAAAATEFNDPSSRCQVLNTTYSCGGTGLNLHDRCNIVILIEPAFNFNSETHAIGRVHRLGQTQPQKAYRLFQDHTINRYIVGRNISKMLPQLAAQYQGAWTEGLDQAVADQMVDEDDEMRAQILMGICEDHLHDLMGVTTDFPYHVDLSGKGELGISKVANGGVSNRKGFMDRGKDHPTIDTPERPPSRSRCTEKGKCRSHRAESGAEESSWP</sequence>
<feature type="compositionally biased region" description="Basic and acidic residues" evidence="4">
    <location>
        <begin position="490"/>
        <end position="526"/>
    </location>
</feature>
<dbReference type="RefSeq" id="XP_056771002.1">
    <property type="nucleotide sequence ID" value="XM_056906895.1"/>
</dbReference>
<dbReference type="InterPro" id="IPR027417">
    <property type="entry name" value="P-loop_NTPase"/>
</dbReference>
<dbReference type="GO" id="GO:0005524">
    <property type="term" value="F:ATP binding"/>
    <property type="evidence" value="ECO:0007669"/>
    <property type="project" value="UniProtKB-KW"/>
</dbReference>
<reference evidence="6" key="1">
    <citation type="submission" date="2022-12" db="EMBL/GenBank/DDBJ databases">
        <authorList>
            <person name="Petersen C."/>
        </authorList>
    </citation>
    <scope>NUCLEOTIDE SEQUENCE</scope>
    <source>
        <strain evidence="6">IBT 16125</strain>
    </source>
</reference>
<dbReference type="GO" id="GO:0008094">
    <property type="term" value="F:ATP-dependent activity, acting on DNA"/>
    <property type="evidence" value="ECO:0007669"/>
    <property type="project" value="TreeGrafter"/>
</dbReference>
<evidence type="ECO:0000313" key="7">
    <source>
        <dbReference type="Proteomes" id="UP001213681"/>
    </source>
</evidence>
<protein>
    <recommendedName>
        <fullName evidence="5">Helicase C-terminal domain-containing protein</fullName>
    </recommendedName>
</protein>
<dbReference type="InterPro" id="IPR001650">
    <property type="entry name" value="Helicase_C-like"/>
</dbReference>
<keyword evidence="2" id="KW-0378">Hydrolase</keyword>
<dbReference type="Gene3D" id="3.40.50.300">
    <property type="entry name" value="P-loop containing nucleotide triphosphate hydrolases"/>
    <property type="match status" value="1"/>
</dbReference>